<evidence type="ECO:0000256" key="1">
    <source>
        <dbReference type="ARBA" id="ARBA00012528"/>
    </source>
</evidence>
<dbReference type="InterPro" id="IPR050469">
    <property type="entry name" value="Diguanylate_Cyclase"/>
</dbReference>
<keyword evidence="5" id="KW-1185">Reference proteome</keyword>
<gene>
    <name evidence="4" type="ORF">V6255_08980</name>
</gene>
<evidence type="ECO:0000259" key="3">
    <source>
        <dbReference type="PROSITE" id="PS50887"/>
    </source>
</evidence>
<dbReference type="InterPro" id="IPR043128">
    <property type="entry name" value="Rev_trsase/Diguanyl_cyclase"/>
</dbReference>
<sequence>MNVLNQQGEVIELDTGFRFSDAFFSLLEFVKIPCPDDDLRCTSELQCDLFYRDTMNYAFIDSHNQHLADGRIDLAAKNLNAINNLSLDHLTGLKKKEFLERKLLSLENEIYLGLLTDFSMIMCDLDKFKTINDEFGHSVGDDTLALFGLLLSETLRPSDFGYRYGGEEFLILLPNTNLENAILVAERLRMVIDERLQIGNYGLNQVTAYDLSKSQMLPDEANINDAFFFARDVTCSFGVANYLENDQSAEALFDAADANLYIAKQNGRNKVSA</sequence>
<dbReference type="Pfam" id="PF00990">
    <property type="entry name" value="GGDEF"/>
    <property type="match status" value="2"/>
</dbReference>
<dbReference type="InterPro" id="IPR029787">
    <property type="entry name" value="Nucleotide_cyclase"/>
</dbReference>
<comment type="caution">
    <text evidence="4">The sequence shown here is derived from an EMBL/GenBank/DDBJ whole genome shotgun (WGS) entry which is preliminary data.</text>
</comment>
<dbReference type="PROSITE" id="PS50887">
    <property type="entry name" value="GGDEF"/>
    <property type="match status" value="1"/>
</dbReference>
<reference evidence="4 5" key="1">
    <citation type="submission" date="2024-02" db="EMBL/GenBank/DDBJ databases">
        <title>Bacteria isolated from the canopy kelp, Nereocystis luetkeana.</title>
        <authorList>
            <person name="Pfister C.A."/>
            <person name="Younker I.T."/>
            <person name="Light S.H."/>
        </authorList>
    </citation>
    <scope>NUCLEOTIDE SEQUENCE [LARGE SCALE GENOMIC DNA]</scope>
    <source>
        <strain evidence="4 5">TI.2.07</strain>
    </source>
</reference>
<name>A0ABU9HC16_9GAMM</name>
<dbReference type="PANTHER" id="PTHR45138:SF9">
    <property type="entry name" value="DIGUANYLATE CYCLASE DGCM-RELATED"/>
    <property type="match status" value="1"/>
</dbReference>
<dbReference type="EC" id="2.7.7.65" evidence="1"/>
<keyword evidence="4" id="KW-0548">Nucleotidyltransferase</keyword>
<evidence type="ECO:0000313" key="4">
    <source>
        <dbReference type="EMBL" id="MEL0659273.1"/>
    </source>
</evidence>
<dbReference type="InterPro" id="IPR000160">
    <property type="entry name" value="GGDEF_dom"/>
</dbReference>
<keyword evidence="4" id="KW-0808">Transferase</keyword>
<dbReference type="NCBIfam" id="TIGR00254">
    <property type="entry name" value="GGDEF"/>
    <property type="match status" value="1"/>
</dbReference>
<dbReference type="SMART" id="SM00267">
    <property type="entry name" value="GGDEF"/>
    <property type="match status" value="1"/>
</dbReference>
<dbReference type="CDD" id="cd01949">
    <property type="entry name" value="GGDEF"/>
    <property type="match status" value="1"/>
</dbReference>
<dbReference type="GO" id="GO:0052621">
    <property type="term" value="F:diguanylate cyclase activity"/>
    <property type="evidence" value="ECO:0007669"/>
    <property type="project" value="UniProtKB-EC"/>
</dbReference>
<organism evidence="4 5">
    <name type="scientific">Psychromonas arctica</name>
    <dbReference type="NCBI Taxonomy" id="168275"/>
    <lineage>
        <taxon>Bacteria</taxon>
        <taxon>Pseudomonadati</taxon>
        <taxon>Pseudomonadota</taxon>
        <taxon>Gammaproteobacteria</taxon>
        <taxon>Alteromonadales</taxon>
        <taxon>Psychromonadaceae</taxon>
        <taxon>Psychromonas</taxon>
    </lineage>
</organism>
<evidence type="ECO:0000313" key="5">
    <source>
        <dbReference type="Proteomes" id="UP001366060"/>
    </source>
</evidence>
<dbReference type="RefSeq" id="WP_341627841.1">
    <property type="nucleotide sequence ID" value="NZ_JBAKBA010000017.1"/>
</dbReference>
<evidence type="ECO:0000256" key="2">
    <source>
        <dbReference type="ARBA" id="ARBA00034247"/>
    </source>
</evidence>
<dbReference type="SUPFAM" id="SSF55073">
    <property type="entry name" value="Nucleotide cyclase"/>
    <property type="match status" value="1"/>
</dbReference>
<proteinExistence type="predicted"/>
<feature type="domain" description="GGDEF" evidence="3">
    <location>
        <begin position="116"/>
        <end position="273"/>
    </location>
</feature>
<dbReference type="Gene3D" id="3.30.70.270">
    <property type="match status" value="1"/>
</dbReference>
<dbReference type="EMBL" id="JBAKBA010000017">
    <property type="protein sequence ID" value="MEL0659273.1"/>
    <property type="molecule type" value="Genomic_DNA"/>
</dbReference>
<dbReference type="Proteomes" id="UP001366060">
    <property type="component" value="Unassembled WGS sequence"/>
</dbReference>
<dbReference type="PANTHER" id="PTHR45138">
    <property type="entry name" value="REGULATORY COMPONENTS OF SENSORY TRANSDUCTION SYSTEM"/>
    <property type="match status" value="1"/>
</dbReference>
<accession>A0ABU9HC16</accession>
<comment type="catalytic activity">
    <reaction evidence="2">
        <text>2 GTP = 3',3'-c-di-GMP + 2 diphosphate</text>
        <dbReference type="Rhea" id="RHEA:24898"/>
        <dbReference type="ChEBI" id="CHEBI:33019"/>
        <dbReference type="ChEBI" id="CHEBI:37565"/>
        <dbReference type="ChEBI" id="CHEBI:58805"/>
        <dbReference type="EC" id="2.7.7.65"/>
    </reaction>
</comment>
<protein>
    <recommendedName>
        <fullName evidence="1">diguanylate cyclase</fullName>
        <ecNumber evidence="1">2.7.7.65</ecNumber>
    </recommendedName>
</protein>